<gene>
    <name evidence="2" type="ORF">HMN09_00897200</name>
</gene>
<feature type="signal peptide" evidence="1">
    <location>
        <begin position="1"/>
        <end position="20"/>
    </location>
</feature>
<evidence type="ECO:0000313" key="2">
    <source>
        <dbReference type="EMBL" id="KAF7302627.1"/>
    </source>
</evidence>
<proteinExistence type="predicted"/>
<name>A0A8H6W2J6_MYCCL</name>
<protein>
    <recommendedName>
        <fullName evidence="4">F-box domain-containing protein</fullName>
    </recommendedName>
</protein>
<keyword evidence="1" id="KW-0732">Signal</keyword>
<dbReference type="EMBL" id="JACAZE010000012">
    <property type="protein sequence ID" value="KAF7302627.1"/>
    <property type="molecule type" value="Genomic_DNA"/>
</dbReference>
<dbReference type="AlphaFoldDB" id="A0A8H6W2J6"/>
<dbReference type="Gene3D" id="1.20.1280.50">
    <property type="match status" value="1"/>
</dbReference>
<evidence type="ECO:0008006" key="4">
    <source>
        <dbReference type="Google" id="ProtNLM"/>
    </source>
</evidence>
<dbReference type="Proteomes" id="UP000613580">
    <property type="component" value="Unassembled WGS sequence"/>
</dbReference>
<dbReference type="SUPFAM" id="SSF52047">
    <property type="entry name" value="RNI-like"/>
    <property type="match status" value="1"/>
</dbReference>
<reference evidence="2" key="1">
    <citation type="submission" date="2020-05" db="EMBL/GenBank/DDBJ databases">
        <title>Mycena genomes resolve the evolution of fungal bioluminescence.</title>
        <authorList>
            <person name="Tsai I.J."/>
        </authorList>
    </citation>
    <scope>NUCLEOTIDE SEQUENCE</scope>
    <source>
        <strain evidence="2">110903Hualien_Pintung</strain>
    </source>
</reference>
<dbReference type="Gene3D" id="3.80.10.10">
    <property type="entry name" value="Ribonuclease Inhibitor"/>
    <property type="match status" value="1"/>
</dbReference>
<dbReference type="InterPro" id="IPR032675">
    <property type="entry name" value="LRR_dom_sf"/>
</dbReference>
<feature type="chain" id="PRO_5034748933" description="F-box domain-containing protein" evidence="1">
    <location>
        <begin position="21"/>
        <end position="463"/>
    </location>
</feature>
<comment type="caution">
    <text evidence="2">The sequence shown here is derived from an EMBL/GenBank/DDBJ whole genome shotgun (WGS) entry which is preliminary data.</text>
</comment>
<sequence length="463" mass="52189">MASLTSLCLASMATMRHSAALVAKTAPIYALPYELTKEILSLTLTPRECTWGPPRGPGILLPPNARDVLTLCRVCALWRHIMIESPRLWAIPKMPITDRMGRLSVEATHMFLDRSGQHSVNVDVCPIWHKQAVELPRRVAKASNRWRKFQLQYFNSPLSKAEVAALAPLIRGHWERLVEVDFWISDAANWDSSILDFTDAPLLHTVSLTVPTNFILPPIQWAQLTHLNLAHPCPLTCLDILQSCENIVSAQISTLQWSDSDDLPPQFAVTAKLEHLADLELTMRVSTSEAHPHLQPFLRSIRAQSLTKLSLSLSIHLDHRELLPISPALESFLLHSRRLEHLSLDNCASPHDLPDLLLRTPLLTSLKLKLQGTPGREFMLALTGNLIPKLQSLELELLDVGSPAVTVDFPYVEFAEMVESRLGTLKDVVVEDQLGPRTLFHPSWFLEFKHRVFREGLRLCFLL</sequence>
<keyword evidence="3" id="KW-1185">Reference proteome</keyword>
<evidence type="ECO:0000313" key="3">
    <source>
        <dbReference type="Proteomes" id="UP000613580"/>
    </source>
</evidence>
<evidence type="ECO:0000256" key="1">
    <source>
        <dbReference type="SAM" id="SignalP"/>
    </source>
</evidence>
<dbReference type="OrthoDB" id="3055914at2759"/>
<organism evidence="2 3">
    <name type="scientific">Mycena chlorophos</name>
    <name type="common">Agaric fungus</name>
    <name type="synonym">Agaricus chlorophos</name>
    <dbReference type="NCBI Taxonomy" id="658473"/>
    <lineage>
        <taxon>Eukaryota</taxon>
        <taxon>Fungi</taxon>
        <taxon>Dikarya</taxon>
        <taxon>Basidiomycota</taxon>
        <taxon>Agaricomycotina</taxon>
        <taxon>Agaricomycetes</taxon>
        <taxon>Agaricomycetidae</taxon>
        <taxon>Agaricales</taxon>
        <taxon>Marasmiineae</taxon>
        <taxon>Mycenaceae</taxon>
        <taxon>Mycena</taxon>
    </lineage>
</organism>
<accession>A0A8H6W2J6</accession>